<dbReference type="GO" id="GO:0003677">
    <property type="term" value="F:DNA binding"/>
    <property type="evidence" value="ECO:0007669"/>
    <property type="project" value="UniProtKB-KW"/>
</dbReference>
<dbReference type="PROSITE" id="PS50949">
    <property type="entry name" value="HTH_GNTR"/>
    <property type="match status" value="1"/>
</dbReference>
<dbReference type="AlphaFoldDB" id="A0A4R3MAM7"/>
<evidence type="ECO:0000259" key="4">
    <source>
        <dbReference type="PROSITE" id="PS50949"/>
    </source>
</evidence>
<proteinExistence type="predicted"/>
<dbReference type="InterPro" id="IPR008920">
    <property type="entry name" value="TF_FadR/GntR_C"/>
</dbReference>
<keyword evidence="2" id="KW-0238">DNA-binding</keyword>
<dbReference type="Gene3D" id="1.20.120.530">
    <property type="entry name" value="GntR ligand-binding domain-like"/>
    <property type="match status" value="1"/>
</dbReference>
<dbReference type="Pfam" id="PF00392">
    <property type="entry name" value="GntR"/>
    <property type="match status" value="1"/>
</dbReference>
<dbReference type="Gene3D" id="1.10.10.10">
    <property type="entry name" value="Winged helix-like DNA-binding domain superfamily/Winged helix DNA-binding domain"/>
    <property type="match status" value="1"/>
</dbReference>
<keyword evidence="6" id="KW-1185">Reference proteome</keyword>
<dbReference type="SMART" id="SM00895">
    <property type="entry name" value="FCD"/>
    <property type="match status" value="1"/>
</dbReference>
<dbReference type="RefSeq" id="WP_132806489.1">
    <property type="nucleotide sequence ID" value="NZ_SMAK01000005.1"/>
</dbReference>
<feature type="domain" description="HTH gntR-type" evidence="4">
    <location>
        <begin position="2"/>
        <end position="69"/>
    </location>
</feature>
<protein>
    <submittedName>
        <fullName evidence="5">GntR family transcriptional regulator</fullName>
    </submittedName>
</protein>
<dbReference type="SUPFAM" id="SSF46785">
    <property type="entry name" value="Winged helix' DNA-binding domain"/>
    <property type="match status" value="1"/>
</dbReference>
<evidence type="ECO:0000256" key="2">
    <source>
        <dbReference type="ARBA" id="ARBA00023125"/>
    </source>
</evidence>
<dbReference type="InterPro" id="IPR036388">
    <property type="entry name" value="WH-like_DNA-bd_sf"/>
</dbReference>
<dbReference type="PANTHER" id="PTHR43537">
    <property type="entry name" value="TRANSCRIPTIONAL REGULATOR, GNTR FAMILY"/>
    <property type="match status" value="1"/>
</dbReference>
<dbReference type="Pfam" id="PF07729">
    <property type="entry name" value="FCD"/>
    <property type="match status" value="1"/>
</dbReference>
<evidence type="ECO:0000313" key="5">
    <source>
        <dbReference type="EMBL" id="TCT10641.1"/>
    </source>
</evidence>
<dbReference type="GO" id="GO:0003700">
    <property type="term" value="F:DNA-binding transcription factor activity"/>
    <property type="evidence" value="ECO:0007669"/>
    <property type="project" value="InterPro"/>
</dbReference>
<dbReference type="OrthoDB" id="9789310at2"/>
<keyword evidence="1" id="KW-0805">Transcription regulation</keyword>
<evidence type="ECO:0000256" key="3">
    <source>
        <dbReference type="ARBA" id="ARBA00023163"/>
    </source>
</evidence>
<reference evidence="5 6" key="1">
    <citation type="submission" date="2019-03" db="EMBL/GenBank/DDBJ databases">
        <title>Genomic Encyclopedia of Type Strains, Phase IV (KMG-IV): sequencing the most valuable type-strain genomes for metagenomic binning, comparative biology and taxonomic classification.</title>
        <authorList>
            <person name="Goeker M."/>
        </authorList>
    </citation>
    <scope>NUCLEOTIDE SEQUENCE [LARGE SCALE GENOMIC DNA]</scope>
    <source>
        <strain evidence="5 6">DSM 19345</strain>
    </source>
</reference>
<dbReference type="CDD" id="cd07377">
    <property type="entry name" value="WHTH_GntR"/>
    <property type="match status" value="1"/>
</dbReference>
<accession>A0A4R3MAM7</accession>
<dbReference type="SMART" id="SM00345">
    <property type="entry name" value="HTH_GNTR"/>
    <property type="match status" value="1"/>
</dbReference>
<sequence>MRTLTQHATDEIRRWILDGSIGLGEPLSESLLAARFGYSKTPIREALLQLKKEGLVSIRPQTGSFVFDIDARGIEDLGTMREILETAALDRAMTAGAARLGADLTEICGHMRAAVAAGDHTGCRDLDTAFHETMFHLAGNPCLLECYRTYAARAIAVGSCLGTDQHHCRARLKEHEQIAGLIVLGERAAATQALVAHIRTTTASYIDSLARRQSRRRYQQVPSADR</sequence>
<evidence type="ECO:0000313" key="6">
    <source>
        <dbReference type="Proteomes" id="UP000295678"/>
    </source>
</evidence>
<comment type="caution">
    <text evidence="5">The sequence shown here is derived from an EMBL/GenBank/DDBJ whole genome shotgun (WGS) entry which is preliminary data.</text>
</comment>
<dbReference type="EMBL" id="SMAK01000005">
    <property type="protein sequence ID" value="TCT10641.1"/>
    <property type="molecule type" value="Genomic_DNA"/>
</dbReference>
<dbReference type="InterPro" id="IPR036390">
    <property type="entry name" value="WH_DNA-bd_sf"/>
</dbReference>
<dbReference type="InterPro" id="IPR011711">
    <property type="entry name" value="GntR_C"/>
</dbReference>
<dbReference type="PANTHER" id="PTHR43537:SF50">
    <property type="entry name" value="TRANSCRIPTIONAL REGULATORY PROTEIN"/>
    <property type="match status" value="1"/>
</dbReference>
<keyword evidence="3" id="KW-0804">Transcription</keyword>
<gene>
    <name evidence="5" type="ORF">EDC22_105140</name>
</gene>
<dbReference type="SUPFAM" id="SSF48008">
    <property type="entry name" value="GntR ligand-binding domain-like"/>
    <property type="match status" value="1"/>
</dbReference>
<organism evidence="5 6">
    <name type="scientific">Tepidamorphus gemmatus</name>
    <dbReference type="NCBI Taxonomy" id="747076"/>
    <lineage>
        <taxon>Bacteria</taxon>
        <taxon>Pseudomonadati</taxon>
        <taxon>Pseudomonadota</taxon>
        <taxon>Alphaproteobacteria</taxon>
        <taxon>Hyphomicrobiales</taxon>
        <taxon>Tepidamorphaceae</taxon>
        <taxon>Tepidamorphus</taxon>
    </lineage>
</organism>
<evidence type="ECO:0000256" key="1">
    <source>
        <dbReference type="ARBA" id="ARBA00023015"/>
    </source>
</evidence>
<name>A0A4R3MAM7_9HYPH</name>
<dbReference type="Proteomes" id="UP000295678">
    <property type="component" value="Unassembled WGS sequence"/>
</dbReference>
<dbReference type="InterPro" id="IPR000524">
    <property type="entry name" value="Tscrpt_reg_HTH_GntR"/>
</dbReference>